<name>A0A4C1YC43_EUMVA</name>
<proteinExistence type="predicted"/>
<feature type="region of interest" description="Disordered" evidence="1">
    <location>
        <begin position="1"/>
        <end position="24"/>
    </location>
</feature>
<accession>A0A4C1YC43</accession>
<reference evidence="2 3" key="1">
    <citation type="journal article" date="2019" name="Commun. Biol.">
        <title>The bagworm genome reveals a unique fibroin gene that provides high tensile strength.</title>
        <authorList>
            <person name="Kono N."/>
            <person name="Nakamura H."/>
            <person name="Ohtoshi R."/>
            <person name="Tomita M."/>
            <person name="Numata K."/>
            <person name="Arakawa K."/>
        </authorList>
    </citation>
    <scope>NUCLEOTIDE SEQUENCE [LARGE SCALE GENOMIC DNA]</scope>
</reference>
<evidence type="ECO:0000313" key="2">
    <source>
        <dbReference type="EMBL" id="GBP72402.1"/>
    </source>
</evidence>
<dbReference type="Proteomes" id="UP000299102">
    <property type="component" value="Unassembled WGS sequence"/>
</dbReference>
<evidence type="ECO:0000256" key="1">
    <source>
        <dbReference type="SAM" id="MobiDB-lite"/>
    </source>
</evidence>
<evidence type="ECO:0000313" key="3">
    <source>
        <dbReference type="Proteomes" id="UP000299102"/>
    </source>
</evidence>
<keyword evidence="3" id="KW-1185">Reference proteome</keyword>
<feature type="compositionally biased region" description="Basic and acidic residues" evidence="1">
    <location>
        <begin position="1"/>
        <end position="12"/>
    </location>
</feature>
<gene>
    <name evidence="2" type="ORF">EVAR_33093_1</name>
</gene>
<dbReference type="AlphaFoldDB" id="A0A4C1YC43"/>
<dbReference type="EMBL" id="BGZK01001144">
    <property type="protein sequence ID" value="GBP72402.1"/>
    <property type="molecule type" value="Genomic_DNA"/>
</dbReference>
<organism evidence="2 3">
    <name type="scientific">Eumeta variegata</name>
    <name type="common">Bagworm moth</name>
    <name type="synonym">Eumeta japonica</name>
    <dbReference type="NCBI Taxonomy" id="151549"/>
    <lineage>
        <taxon>Eukaryota</taxon>
        <taxon>Metazoa</taxon>
        <taxon>Ecdysozoa</taxon>
        <taxon>Arthropoda</taxon>
        <taxon>Hexapoda</taxon>
        <taxon>Insecta</taxon>
        <taxon>Pterygota</taxon>
        <taxon>Neoptera</taxon>
        <taxon>Endopterygota</taxon>
        <taxon>Lepidoptera</taxon>
        <taxon>Glossata</taxon>
        <taxon>Ditrysia</taxon>
        <taxon>Tineoidea</taxon>
        <taxon>Psychidae</taxon>
        <taxon>Oiketicinae</taxon>
        <taxon>Eumeta</taxon>
    </lineage>
</organism>
<protein>
    <submittedName>
        <fullName evidence="2">Uncharacterized protein</fullName>
    </submittedName>
</protein>
<comment type="caution">
    <text evidence="2">The sequence shown here is derived from an EMBL/GenBank/DDBJ whole genome shotgun (WGS) entry which is preliminary data.</text>
</comment>
<sequence>MKESKKTDKCELNSRAGEGSGEITGTVSAVPRVDLTDLVIDLWRLRAPVGHAVRGSRVLIYGSGACDPARP</sequence>